<evidence type="ECO:0000256" key="5">
    <source>
        <dbReference type="ARBA" id="ARBA00023136"/>
    </source>
</evidence>
<feature type="transmembrane region" description="Helical" evidence="6">
    <location>
        <begin position="144"/>
        <end position="164"/>
    </location>
</feature>
<feature type="transmembrane region" description="Helical" evidence="6">
    <location>
        <begin position="176"/>
        <end position="196"/>
    </location>
</feature>
<feature type="domain" description="VTT" evidence="7">
    <location>
        <begin position="42"/>
        <end position="163"/>
    </location>
</feature>
<feature type="non-terminal residue" evidence="8">
    <location>
        <position position="211"/>
    </location>
</feature>
<gene>
    <name evidence="8" type="ORF">COV85_01150</name>
</gene>
<comment type="subcellular location">
    <subcellularLocation>
        <location evidence="1">Cell membrane</location>
        <topology evidence="1">Multi-pass membrane protein</topology>
    </subcellularLocation>
</comment>
<dbReference type="Proteomes" id="UP000231550">
    <property type="component" value="Unassembled WGS sequence"/>
</dbReference>
<proteinExistence type="predicted"/>
<evidence type="ECO:0000256" key="4">
    <source>
        <dbReference type="ARBA" id="ARBA00022989"/>
    </source>
</evidence>
<evidence type="ECO:0000256" key="6">
    <source>
        <dbReference type="SAM" id="Phobius"/>
    </source>
</evidence>
<comment type="caution">
    <text evidence="8">The sequence shown here is derived from an EMBL/GenBank/DDBJ whole genome shotgun (WGS) entry which is preliminary data.</text>
</comment>
<feature type="transmembrane region" description="Helical" evidence="6">
    <location>
        <begin position="43"/>
        <end position="67"/>
    </location>
</feature>
<name>A0A2H0KT60_9BACT</name>
<dbReference type="PANTHER" id="PTHR42709:SF6">
    <property type="entry name" value="UNDECAPRENYL PHOSPHATE TRANSPORTER A"/>
    <property type="match status" value="1"/>
</dbReference>
<sequence>MISGIISWLASLIISVISGTGYFGVFVLMALESACIPISSEVIMPFSGFLVWQGQFALAPVVLWGAFGNLSGSIIAYVVGYYGGRPLVERYGKYILVSKNDLALADKWFSKYGQGTVFFSRLLPVIRTFISLPAGIARMNFKKFCLYTFLGALLWSYFLAYAGLIMGEKWNSLRIYFEKFDFIIIVVVIVGIIWWAKRHFKTVNHPSGDHP</sequence>
<reference evidence="8 9" key="1">
    <citation type="submission" date="2017-09" db="EMBL/GenBank/DDBJ databases">
        <title>Depth-based differentiation of microbial function through sediment-hosted aquifers and enrichment of novel symbionts in the deep terrestrial subsurface.</title>
        <authorList>
            <person name="Probst A.J."/>
            <person name="Ladd B."/>
            <person name="Jarett J.K."/>
            <person name="Geller-Mcgrath D.E."/>
            <person name="Sieber C.M."/>
            <person name="Emerson J.B."/>
            <person name="Anantharaman K."/>
            <person name="Thomas B.C."/>
            <person name="Malmstrom R."/>
            <person name="Stieglmeier M."/>
            <person name="Klingl A."/>
            <person name="Woyke T."/>
            <person name="Ryan C.M."/>
            <person name="Banfield J.F."/>
        </authorList>
    </citation>
    <scope>NUCLEOTIDE SEQUENCE [LARGE SCALE GENOMIC DNA]</scope>
    <source>
        <strain evidence="8">CG11_big_fil_rev_8_21_14_0_20_44_10</strain>
    </source>
</reference>
<keyword evidence="2" id="KW-1003">Cell membrane</keyword>
<evidence type="ECO:0000256" key="1">
    <source>
        <dbReference type="ARBA" id="ARBA00004651"/>
    </source>
</evidence>
<evidence type="ECO:0000313" key="8">
    <source>
        <dbReference type="EMBL" id="PIQ74614.1"/>
    </source>
</evidence>
<protein>
    <submittedName>
        <fullName evidence="8">Alkaline phosphatase</fullName>
    </submittedName>
</protein>
<accession>A0A2H0KT60</accession>
<evidence type="ECO:0000256" key="3">
    <source>
        <dbReference type="ARBA" id="ARBA00022692"/>
    </source>
</evidence>
<feature type="transmembrane region" description="Helical" evidence="6">
    <location>
        <begin position="6"/>
        <end position="31"/>
    </location>
</feature>
<dbReference type="EMBL" id="PCVN01000031">
    <property type="protein sequence ID" value="PIQ74614.1"/>
    <property type="molecule type" value="Genomic_DNA"/>
</dbReference>
<dbReference type="GO" id="GO:0005886">
    <property type="term" value="C:plasma membrane"/>
    <property type="evidence" value="ECO:0007669"/>
    <property type="project" value="UniProtKB-SubCell"/>
</dbReference>
<evidence type="ECO:0000259" key="7">
    <source>
        <dbReference type="Pfam" id="PF09335"/>
    </source>
</evidence>
<keyword evidence="4 6" id="KW-1133">Transmembrane helix</keyword>
<keyword evidence="3 6" id="KW-0812">Transmembrane</keyword>
<dbReference type="PANTHER" id="PTHR42709">
    <property type="entry name" value="ALKALINE PHOSPHATASE LIKE PROTEIN"/>
    <property type="match status" value="1"/>
</dbReference>
<evidence type="ECO:0000256" key="2">
    <source>
        <dbReference type="ARBA" id="ARBA00022475"/>
    </source>
</evidence>
<evidence type="ECO:0000313" key="9">
    <source>
        <dbReference type="Proteomes" id="UP000231550"/>
    </source>
</evidence>
<organism evidence="8 9">
    <name type="scientific">Candidatus Portnoybacteria bacterium CG11_big_fil_rev_8_21_14_0_20_44_10</name>
    <dbReference type="NCBI Taxonomy" id="1974818"/>
    <lineage>
        <taxon>Bacteria</taxon>
        <taxon>Candidatus Portnoyibacteriota</taxon>
    </lineage>
</organism>
<dbReference type="InterPro" id="IPR032816">
    <property type="entry name" value="VTT_dom"/>
</dbReference>
<dbReference type="AlphaFoldDB" id="A0A2H0KT60"/>
<dbReference type="InterPro" id="IPR051311">
    <property type="entry name" value="DedA_domain"/>
</dbReference>
<dbReference type="Pfam" id="PF09335">
    <property type="entry name" value="VTT_dom"/>
    <property type="match status" value="1"/>
</dbReference>
<keyword evidence="5 6" id="KW-0472">Membrane</keyword>